<dbReference type="InterPro" id="IPR002156">
    <property type="entry name" value="RNaseH_domain"/>
</dbReference>
<accession>A0ABQ5A534</accession>
<reference evidence="3" key="1">
    <citation type="journal article" date="2022" name="Int. J. Mol. Sci.">
        <title>Draft Genome of Tanacetum Coccineum: Genomic Comparison of Closely Related Tanacetum-Family Plants.</title>
        <authorList>
            <person name="Yamashiro T."/>
            <person name="Shiraishi A."/>
            <person name="Nakayama K."/>
            <person name="Satake H."/>
        </authorList>
    </citation>
    <scope>NUCLEOTIDE SEQUENCE</scope>
</reference>
<dbReference type="PANTHER" id="PTHR48475:SF2">
    <property type="entry name" value="RIBONUCLEASE H"/>
    <property type="match status" value="1"/>
</dbReference>
<keyword evidence="3" id="KW-0808">Transferase</keyword>
<feature type="domain" description="RNase H type-1" evidence="2">
    <location>
        <begin position="602"/>
        <end position="676"/>
    </location>
</feature>
<keyword evidence="3" id="KW-0695">RNA-directed DNA polymerase</keyword>
<feature type="compositionally biased region" description="Basic and acidic residues" evidence="1">
    <location>
        <begin position="232"/>
        <end position="251"/>
    </location>
</feature>
<evidence type="ECO:0000259" key="2">
    <source>
        <dbReference type="Pfam" id="PF13456"/>
    </source>
</evidence>
<evidence type="ECO:0000313" key="3">
    <source>
        <dbReference type="EMBL" id="GJS97430.1"/>
    </source>
</evidence>
<feature type="compositionally biased region" description="Basic and acidic residues" evidence="1">
    <location>
        <begin position="186"/>
        <end position="212"/>
    </location>
</feature>
<dbReference type="PANTHER" id="PTHR48475">
    <property type="entry name" value="RIBONUCLEASE H"/>
    <property type="match status" value="1"/>
</dbReference>
<comment type="caution">
    <text evidence="3">The sequence shown here is derived from an EMBL/GenBank/DDBJ whole genome shotgun (WGS) entry which is preliminary data.</text>
</comment>
<name>A0ABQ5A534_9ASTR</name>
<keyword evidence="3" id="KW-0548">Nucleotidyltransferase</keyword>
<evidence type="ECO:0000256" key="1">
    <source>
        <dbReference type="SAM" id="MobiDB-lite"/>
    </source>
</evidence>
<reference evidence="3" key="2">
    <citation type="submission" date="2022-01" db="EMBL/GenBank/DDBJ databases">
        <authorList>
            <person name="Yamashiro T."/>
            <person name="Shiraishi A."/>
            <person name="Satake H."/>
            <person name="Nakayama K."/>
        </authorList>
    </citation>
    <scope>NUCLEOTIDE SEQUENCE</scope>
</reference>
<feature type="region of interest" description="Disordered" evidence="1">
    <location>
        <begin position="549"/>
        <end position="590"/>
    </location>
</feature>
<protein>
    <submittedName>
        <fullName evidence="3">Reverse transcriptase domain-containing protein</fullName>
    </submittedName>
</protein>
<dbReference type="GO" id="GO:0003964">
    <property type="term" value="F:RNA-directed DNA polymerase activity"/>
    <property type="evidence" value="ECO:0007669"/>
    <property type="project" value="UniProtKB-KW"/>
</dbReference>
<dbReference type="SUPFAM" id="SSF53098">
    <property type="entry name" value="Ribonuclease H-like"/>
    <property type="match status" value="1"/>
</dbReference>
<dbReference type="EMBL" id="BQNB010011961">
    <property type="protein sequence ID" value="GJS97430.1"/>
    <property type="molecule type" value="Genomic_DNA"/>
</dbReference>
<feature type="region of interest" description="Disordered" evidence="1">
    <location>
        <begin position="228"/>
        <end position="258"/>
    </location>
</feature>
<evidence type="ECO:0000313" key="4">
    <source>
        <dbReference type="Proteomes" id="UP001151760"/>
    </source>
</evidence>
<keyword evidence="4" id="KW-1185">Reference proteome</keyword>
<sequence length="765" mass="86581">MLTPTTNPLRVLLMNKPQVSHSKLGLVIHPLGEPLSTFHNEDMYPRLPQAVTYLCTMGPYPTGYVTLFVCWIEDYPLPDGLKMPSHVGSYDEKGDPDNSTPLPRSHSHAKMANACGLPKGKVLIHTLASKRGSHRRIWQFIASKKEKERVSELSPLDLPSTYKGLMEKTYICIEAREVATNEALNDRKDNFERSRKSSEDNGRGHKSRDSQKLRAASSYVGKQAIMRLVQGSKKERAKTSDSQRGEKKEKSTTPTEAPILMINQEKARTRNSISKNLNFEGREIAFPPLTIGSNSSAPVIIEAKIFKREVGRVHMDSGSSCEGKSWAIGEVILEIMIGDAPLSSSETLNFVIVRSNSPYNMLLRRTTMQKMGMVVLMIHGAVKFHTTQGIRTMFSTHESDKINGVKKIKETSLTNTEGVLSCTDAEEKIIVNSKYPEQTITIKKQLPEHFKERLWNLLRTNVDVFARTRADMTGTPKTITVNGKPFNTEHTLNEYSHIKPIKQKRRSLGPDRSTAARKEVEELTRAWILREATHQTWVANPIKKVESPFEIPPKVLPGRLQRLPSDPNGRRRQRQDRKEAGRKADTKLEETKPSCEWKFYTDGASSSDGSGAGLMLIEPEGKEYTYALRLEFETMNNESEYEALLAGLRIAQEMEIVNMAIFVDSQLLVKTKEEESWMTPIYEYLLSGLLPEDFKESRKIKIKAPQYKLIRGSLYKKSFYTPWLRCIAPPKADEVIKEIHEGSCGFNTEPHSMVVRITKQGFIGR</sequence>
<dbReference type="Proteomes" id="UP001151760">
    <property type="component" value="Unassembled WGS sequence"/>
</dbReference>
<feature type="compositionally biased region" description="Basic and acidic residues" evidence="1">
    <location>
        <begin position="576"/>
        <end position="590"/>
    </location>
</feature>
<organism evidence="3 4">
    <name type="scientific">Tanacetum coccineum</name>
    <dbReference type="NCBI Taxonomy" id="301880"/>
    <lineage>
        <taxon>Eukaryota</taxon>
        <taxon>Viridiplantae</taxon>
        <taxon>Streptophyta</taxon>
        <taxon>Embryophyta</taxon>
        <taxon>Tracheophyta</taxon>
        <taxon>Spermatophyta</taxon>
        <taxon>Magnoliopsida</taxon>
        <taxon>eudicotyledons</taxon>
        <taxon>Gunneridae</taxon>
        <taxon>Pentapetalae</taxon>
        <taxon>asterids</taxon>
        <taxon>campanulids</taxon>
        <taxon>Asterales</taxon>
        <taxon>Asteraceae</taxon>
        <taxon>Asteroideae</taxon>
        <taxon>Anthemideae</taxon>
        <taxon>Anthemidinae</taxon>
        <taxon>Tanacetum</taxon>
    </lineage>
</organism>
<feature type="region of interest" description="Disordered" evidence="1">
    <location>
        <begin position="186"/>
        <end position="216"/>
    </location>
</feature>
<gene>
    <name evidence="3" type="ORF">Tco_0804398</name>
</gene>
<dbReference type="InterPro" id="IPR036397">
    <property type="entry name" value="RNaseH_sf"/>
</dbReference>
<dbReference type="Pfam" id="PF13456">
    <property type="entry name" value="RVT_3"/>
    <property type="match status" value="1"/>
</dbReference>
<dbReference type="InterPro" id="IPR012337">
    <property type="entry name" value="RNaseH-like_sf"/>
</dbReference>
<proteinExistence type="predicted"/>
<feature type="region of interest" description="Disordered" evidence="1">
    <location>
        <begin position="87"/>
        <end position="108"/>
    </location>
</feature>
<dbReference type="Gene3D" id="3.30.420.10">
    <property type="entry name" value="Ribonuclease H-like superfamily/Ribonuclease H"/>
    <property type="match status" value="1"/>
</dbReference>